<proteinExistence type="predicted"/>
<dbReference type="GO" id="GO:0006508">
    <property type="term" value="P:proteolysis"/>
    <property type="evidence" value="ECO:0007669"/>
    <property type="project" value="InterPro"/>
</dbReference>
<dbReference type="HOGENOM" id="CLU_380748_0_0_7"/>
<feature type="chain" id="PRO_5002872602" evidence="1">
    <location>
        <begin position="23"/>
        <end position="704"/>
    </location>
</feature>
<dbReference type="RefSeq" id="WP_012632330.1">
    <property type="nucleotide sequence ID" value="NC_011891.1"/>
</dbReference>
<dbReference type="EMBL" id="CP001359">
    <property type="protein sequence ID" value="ACL64330.1"/>
    <property type="molecule type" value="Genomic_DNA"/>
</dbReference>
<gene>
    <name evidence="3" type="ordered locus">A2cp1_0979</name>
</gene>
<sequence>MTPRHARRVPSLALAAALAALAARPAAAVPAPSGALRRFALLVGVNDGGPGRTSLRYAGTDAERMDEVLRRVGGVAAGDAVLLREPTAAGLRAALSELGARVAAVRGAGRVEVLLYYSGHSDEEGLLVRGARIPYAEVRGWLDGLGAQVRIAILDSCASGAFTRGKGGTRAAPFLVDASSRVSGRAILTSSAADEASQESDRIGASFFTHALVTGLRGAADTSQDGRVTLSEAYQFAFQETLARTERTRSGPQHPEWDIQLAGAGEVVLTELRGGGAALVVPDSAQGRWFVRDDGERLVAELRKYPGRPVALALEPGTYRVTAEEGDRLREARVTLADGQRLELSSERFASVARERTAARGGALETAFVDLALFPPLSTNGDRAVENHLQLGLIASRATRLTGVGIGTVLWVDEDVRGVQLGMGNAARGEVVGLQLGSMGNLAGALRGGQYGALANVVRGDGRGVQVGGVVGWTGGAFTGLQANAVVSYAAEVHGLQTAVTSVVGALSGAQLGVVNVGGAIHGAQVGVVNVARSVRGAQVGVVNVADTVEGASVGLVPLVRDGEQRLLLLGNDAGMLEAGVLLGSRRVHTLLTGAVQRTGDDARLWTGLGLGVRMGGARRFADVDLIGQSVPDEPIDHVRGTLRVLGGWQVARRLALVAGPTVNVLWSRDPAFDPGVAGTPSRELGHGDRVLRLWAGFAAGLRI</sequence>
<evidence type="ECO:0000313" key="3">
    <source>
        <dbReference type="EMBL" id="ACL64330.1"/>
    </source>
</evidence>
<keyword evidence="1" id="KW-0732">Signal</keyword>
<name>B8JEK4_ANAD2</name>
<evidence type="ECO:0000256" key="1">
    <source>
        <dbReference type="SAM" id="SignalP"/>
    </source>
</evidence>
<accession>B8JEK4</accession>
<keyword evidence="4" id="KW-1185">Reference proteome</keyword>
<reference evidence="3" key="1">
    <citation type="submission" date="2009-01" db="EMBL/GenBank/DDBJ databases">
        <title>Complete sequence of Anaeromyxobacter dehalogenans 2CP-1.</title>
        <authorList>
            <consortium name="US DOE Joint Genome Institute"/>
            <person name="Lucas S."/>
            <person name="Copeland A."/>
            <person name="Lapidus A."/>
            <person name="Glavina del Rio T."/>
            <person name="Dalin E."/>
            <person name="Tice H."/>
            <person name="Bruce D."/>
            <person name="Goodwin L."/>
            <person name="Pitluck S."/>
            <person name="Saunders E."/>
            <person name="Brettin T."/>
            <person name="Detter J.C."/>
            <person name="Han C."/>
            <person name="Larimer F."/>
            <person name="Land M."/>
            <person name="Hauser L."/>
            <person name="Kyrpides N."/>
            <person name="Ovchinnikova G."/>
            <person name="Beliaev A.S."/>
            <person name="Richardson P."/>
        </authorList>
    </citation>
    <scope>NUCLEOTIDE SEQUENCE</scope>
    <source>
        <strain evidence="3">2CP-1</strain>
    </source>
</reference>
<dbReference type="InterPro" id="IPR011600">
    <property type="entry name" value="Pept_C14_caspase"/>
</dbReference>
<dbReference type="GO" id="GO:0004197">
    <property type="term" value="F:cysteine-type endopeptidase activity"/>
    <property type="evidence" value="ECO:0007669"/>
    <property type="project" value="InterPro"/>
</dbReference>
<feature type="signal peptide" evidence="1">
    <location>
        <begin position="1"/>
        <end position="22"/>
    </location>
</feature>
<evidence type="ECO:0000313" key="4">
    <source>
        <dbReference type="Proteomes" id="UP000007089"/>
    </source>
</evidence>
<dbReference type="Pfam" id="PF00656">
    <property type="entry name" value="Peptidase_C14"/>
    <property type="match status" value="1"/>
</dbReference>
<evidence type="ECO:0000259" key="2">
    <source>
        <dbReference type="Pfam" id="PF00656"/>
    </source>
</evidence>
<dbReference type="AlphaFoldDB" id="B8JEK4"/>
<dbReference type="Proteomes" id="UP000007089">
    <property type="component" value="Chromosome"/>
</dbReference>
<feature type="domain" description="Peptidase C14 caspase" evidence="2">
    <location>
        <begin position="37"/>
        <end position="223"/>
    </location>
</feature>
<protein>
    <submittedName>
        <fullName evidence="3">Peptidase C14 caspase catalytic subunit p20</fullName>
    </submittedName>
</protein>
<organism evidence="3 4">
    <name type="scientific">Anaeromyxobacter dehalogenans (strain ATCC BAA-258 / DSM 21875 / 2CP-1)</name>
    <dbReference type="NCBI Taxonomy" id="455488"/>
    <lineage>
        <taxon>Bacteria</taxon>
        <taxon>Pseudomonadati</taxon>
        <taxon>Myxococcota</taxon>
        <taxon>Myxococcia</taxon>
        <taxon>Myxococcales</taxon>
        <taxon>Cystobacterineae</taxon>
        <taxon>Anaeromyxobacteraceae</taxon>
        <taxon>Anaeromyxobacter</taxon>
    </lineage>
</organism>
<dbReference type="KEGG" id="acp:A2cp1_0979"/>
<dbReference type="Gene3D" id="3.40.50.1460">
    <property type="match status" value="1"/>
</dbReference>